<dbReference type="EC" id="3.1.1.47" evidence="1"/>
<dbReference type="EMBL" id="JAAWVN010009815">
    <property type="protein sequence ID" value="MBN3290822.1"/>
    <property type="molecule type" value="Genomic_DNA"/>
</dbReference>
<name>A0ABS2YW88_POLSE</name>
<feature type="non-terminal residue" evidence="5">
    <location>
        <position position="392"/>
    </location>
</feature>
<keyword evidence="6" id="KW-1185">Reference proteome</keyword>
<accession>A0ABS2YW88</accession>
<dbReference type="InterPro" id="IPR029058">
    <property type="entry name" value="AB_hydrolase_fold"/>
</dbReference>
<evidence type="ECO:0000256" key="4">
    <source>
        <dbReference type="ARBA" id="ARBA00023098"/>
    </source>
</evidence>
<keyword evidence="2" id="KW-0378">Hydrolase</keyword>
<evidence type="ECO:0000256" key="2">
    <source>
        <dbReference type="ARBA" id="ARBA00022801"/>
    </source>
</evidence>
<dbReference type="PIRSF" id="PIRSF018169">
    <property type="entry name" value="PAF_acetylhydrolase"/>
    <property type="match status" value="1"/>
</dbReference>
<dbReference type="InterPro" id="IPR016715">
    <property type="entry name" value="PAF_acetylhydro_eukaryote"/>
</dbReference>
<proteinExistence type="predicted"/>
<sequence>MGNRSSLGLPSGSGPHLVGCADIMADHTRKGTFFRLYYPCQAAEDSEQPLWIPRSEYCNGLADYMNLNKNWFTPLLKLTFGSFQVPVRWCAPIVPGLKFPLLIFSHGLGAFRTVYAAVCLEMASHGFLVAAVEHRDCSASITYHYKEASSLSTEEPVLPNCYLQEEWINYRKIKQEEKEFKVRNLQLHQRANECVRALNLVNKINDGRSIVNVMKSDFDIESLKNRVDMEKVGVIGHSFGGATSLLALLKDDRFRCAIALDAWMFPIENNLYFQMRKPAFFINTETFQTTDSITKMKKLFQNNKETKMITILGTVHQSHSDFTFLTSPWLSRIYETRGKLQPERALEITARAAMAFLNRHLDLNEEFNSWDNLVEGKGTDIIPNAPPVLSNL</sequence>
<reference evidence="5" key="1">
    <citation type="journal article" date="2021" name="Cell">
        <title>Tracing the genetic footprints of vertebrate landing in non-teleost ray-finned fishes.</title>
        <authorList>
            <person name="Bi X."/>
            <person name="Wang K."/>
            <person name="Yang L."/>
            <person name="Pan H."/>
            <person name="Jiang H."/>
            <person name="Wei Q."/>
            <person name="Fang M."/>
            <person name="Yu H."/>
            <person name="Zhu C."/>
            <person name="Cai Y."/>
            <person name="He Y."/>
            <person name="Gan X."/>
            <person name="Zeng H."/>
            <person name="Yu D."/>
            <person name="Zhu Y."/>
            <person name="Jiang H."/>
            <person name="Qiu Q."/>
            <person name="Yang H."/>
            <person name="Zhang Y.E."/>
            <person name="Wang W."/>
            <person name="Zhu M."/>
            <person name="He S."/>
            <person name="Zhang G."/>
        </authorList>
    </citation>
    <scope>NUCLEOTIDE SEQUENCE</scope>
    <source>
        <strain evidence="5">Bchr_001</strain>
    </source>
</reference>
<dbReference type="PANTHER" id="PTHR10272">
    <property type="entry name" value="PLATELET-ACTIVATING FACTOR ACETYLHYDROLASE"/>
    <property type="match status" value="1"/>
</dbReference>
<evidence type="ECO:0000313" key="6">
    <source>
        <dbReference type="Proteomes" id="UP001166052"/>
    </source>
</evidence>
<dbReference type="Proteomes" id="UP001166052">
    <property type="component" value="Unassembled WGS sequence"/>
</dbReference>
<evidence type="ECO:0000256" key="1">
    <source>
        <dbReference type="ARBA" id="ARBA00013201"/>
    </source>
</evidence>
<comment type="caution">
    <text evidence="5">The sequence shown here is derived from an EMBL/GenBank/DDBJ whole genome shotgun (WGS) entry which is preliminary data.</text>
</comment>
<dbReference type="PANTHER" id="PTHR10272:SF6">
    <property type="entry name" value="PLATELET-ACTIVATING FACTOR ACETYLHYDROLASE 2, CYTOPLASMIC"/>
    <property type="match status" value="1"/>
</dbReference>
<evidence type="ECO:0000313" key="5">
    <source>
        <dbReference type="EMBL" id="MBN3290822.1"/>
    </source>
</evidence>
<keyword evidence="3" id="KW-0442">Lipid degradation</keyword>
<protein>
    <recommendedName>
        <fullName evidence="1">1-alkyl-2-acetylglycerophosphocholine esterase</fullName>
        <ecNumber evidence="1">3.1.1.47</ecNumber>
    </recommendedName>
</protein>
<dbReference type="SUPFAM" id="SSF53474">
    <property type="entry name" value="alpha/beta-Hydrolases"/>
    <property type="match status" value="1"/>
</dbReference>
<evidence type="ECO:0000256" key="3">
    <source>
        <dbReference type="ARBA" id="ARBA00022963"/>
    </source>
</evidence>
<organism evidence="5 6">
    <name type="scientific">Polypterus senegalus</name>
    <name type="common">Senegal bichir</name>
    <dbReference type="NCBI Taxonomy" id="55291"/>
    <lineage>
        <taxon>Eukaryota</taxon>
        <taxon>Metazoa</taxon>
        <taxon>Chordata</taxon>
        <taxon>Craniata</taxon>
        <taxon>Vertebrata</taxon>
        <taxon>Euteleostomi</taxon>
        <taxon>Actinopterygii</taxon>
        <taxon>Polypteriformes</taxon>
        <taxon>Polypteridae</taxon>
        <taxon>Polypterus</taxon>
    </lineage>
</organism>
<keyword evidence="4" id="KW-0443">Lipid metabolism</keyword>
<dbReference type="Pfam" id="PF03403">
    <property type="entry name" value="PAF-AH_p_II"/>
    <property type="match status" value="1"/>
</dbReference>
<dbReference type="Gene3D" id="3.40.50.1820">
    <property type="entry name" value="alpha/beta hydrolase"/>
    <property type="match status" value="1"/>
</dbReference>
<gene>
    <name evidence="5" type="primary">Pafah2</name>
    <name evidence="5" type="ORF">GTO92_0003683</name>
</gene>
<feature type="non-terminal residue" evidence="5">
    <location>
        <position position="1"/>
    </location>
</feature>